<dbReference type="AlphaFoldDB" id="A0A7X1NTB4"/>
<accession>A0A7X1NTB4</accession>
<name>A0A7X1NTB4_9DEIO</name>
<proteinExistence type="predicted"/>
<sequence length="208" mass="22888">MTEAHTAQTPQQARALLDPQTMSVLGAFAEPATPSEAARQLGQPANRTTYHVRRLLDLELLRGVPGPGKRTRYQVVARSFVVPYRLTAAADVSDTFAPFFRELEGRFTAAVRERAQELSQERLEGAFTLRLGEVTPFEADPPPAELLSYALIANIQTLSLSAEQYADFERDLGALFARYAAHGPAPERRVCTAVRLLFPGALYAAQTE</sequence>
<organism evidence="1 2">
    <name type="scientific">Deinococcus terrestris</name>
    <dbReference type="NCBI Taxonomy" id="2651870"/>
    <lineage>
        <taxon>Bacteria</taxon>
        <taxon>Thermotogati</taxon>
        <taxon>Deinococcota</taxon>
        <taxon>Deinococci</taxon>
        <taxon>Deinococcales</taxon>
        <taxon>Deinococcaceae</taxon>
        <taxon>Deinococcus</taxon>
    </lineage>
</organism>
<gene>
    <name evidence="1" type="ORF">F8S09_01750</name>
</gene>
<dbReference type="InterPro" id="IPR036390">
    <property type="entry name" value="WH_DNA-bd_sf"/>
</dbReference>
<dbReference type="Pfam" id="PF12840">
    <property type="entry name" value="HTH_20"/>
    <property type="match status" value="1"/>
</dbReference>
<reference evidence="1 2" key="1">
    <citation type="submission" date="2019-10" db="EMBL/GenBank/DDBJ databases">
        <title>Deinococcus sp. isolated from soil.</title>
        <authorList>
            <person name="Li Y."/>
            <person name="Wang J."/>
        </authorList>
    </citation>
    <scope>NUCLEOTIDE SEQUENCE [LARGE SCALE GENOMIC DNA]</scope>
    <source>
        <strain evidence="1 2">SDU3-2</strain>
    </source>
</reference>
<evidence type="ECO:0000313" key="1">
    <source>
        <dbReference type="EMBL" id="MPY65417.1"/>
    </source>
</evidence>
<protein>
    <submittedName>
        <fullName evidence="1">Helix-turn-helix transcriptional regulator</fullName>
    </submittedName>
</protein>
<dbReference type="Gene3D" id="1.10.10.10">
    <property type="entry name" value="Winged helix-like DNA-binding domain superfamily/Winged helix DNA-binding domain"/>
    <property type="match status" value="1"/>
</dbReference>
<dbReference type="InterPro" id="IPR036388">
    <property type="entry name" value="WH-like_DNA-bd_sf"/>
</dbReference>
<dbReference type="EMBL" id="WBSL01000001">
    <property type="protein sequence ID" value="MPY65417.1"/>
    <property type="molecule type" value="Genomic_DNA"/>
</dbReference>
<keyword evidence="2" id="KW-1185">Reference proteome</keyword>
<evidence type="ECO:0000313" key="2">
    <source>
        <dbReference type="Proteomes" id="UP000484842"/>
    </source>
</evidence>
<dbReference type="Proteomes" id="UP000484842">
    <property type="component" value="Unassembled WGS sequence"/>
</dbReference>
<dbReference type="SUPFAM" id="SSF46785">
    <property type="entry name" value="Winged helix' DNA-binding domain"/>
    <property type="match status" value="1"/>
</dbReference>
<comment type="caution">
    <text evidence="1">The sequence shown here is derived from an EMBL/GenBank/DDBJ whole genome shotgun (WGS) entry which is preliminary data.</text>
</comment>
<dbReference type="RefSeq" id="WP_152868405.1">
    <property type="nucleotide sequence ID" value="NZ_WBSL01000001.1"/>
</dbReference>